<dbReference type="PANTHER" id="PTHR47634:SF9">
    <property type="entry name" value="PROTEIN KINASE DOMAIN-CONTAINING PROTEIN-RELATED"/>
    <property type="match status" value="1"/>
</dbReference>
<evidence type="ECO:0000256" key="5">
    <source>
        <dbReference type="ARBA" id="ARBA00022777"/>
    </source>
</evidence>
<keyword evidence="5" id="KW-0418">Kinase</keyword>
<evidence type="ECO:0000256" key="3">
    <source>
        <dbReference type="ARBA" id="ARBA00022679"/>
    </source>
</evidence>
<dbReference type="SUPFAM" id="SSF56112">
    <property type="entry name" value="Protein kinase-like (PK-like)"/>
    <property type="match status" value="1"/>
</dbReference>
<reference evidence="12 13" key="1">
    <citation type="submission" date="2024-02" db="EMBL/GenBank/DDBJ databases">
        <title>De novo assembly and annotation of 12 fungi associated with fruit tree decline syndrome in Ontario, Canada.</title>
        <authorList>
            <person name="Sulman M."/>
            <person name="Ellouze W."/>
            <person name="Ilyukhin E."/>
        </authorList>
    </citation>
    <scope>NUCLEOTIDE SEQUENCE [LARGE SCALE GENOMIC DNA]</scope>
    <source>
        <strain evidence="12 13">M169</strain>
    </source>
</reference>
<sequence>MDESGYEDIKKYVPGGYHPVDIGDAIGQYTVLHKLGSGGFATVWLVQSSEDSRYYAVKILCADVSGAKANEREIMEYLGPHHHPNVVKLLRSFEITGPNGVHTYLTTSNVVFSLPDIQTMSPDEVCQLLGPIEREKLKLRDGSKSPHGPKRIVKNPDFSGFNIGMSSAAVMIIDFGEAFVLGRPRHRTGLGIPITSFPPEVCFGYPPEAGSDLWELACLLFEILCGRPLFPLYFPIFEMLIGLIVHYVAKPEDQRGSLGEEVAKAASRVELSMGQQGFIVSLLQDMLVREPEDRLSARDASRRIESAASLFGGQVAEYLDLVEDIPDAPPPPPPPPEDSDSE</sequence>
<feature type="region of interest" description="Disordered" evidence="10">
    <location>
        <begin position="322"/>
        <end position="342"/>
    </location>
</feature>
<dbReference type="PANTHER" id="PTHR47634">
    <property type="entry name" value="PROTEIN KINASE DOMAIN-CONTAINING PROTEIN-RELATED"/>
    <property type="match status" value="1"/>
</dbReference>
<evidence type="ECO:0000256" key="9">
    <source>
        <dbReference type="PROSITE-ProRule" id="PRU10141"/>
    </source>
</evidence>
<evidence type="ECO:0000256" key="2">
    <source>
        <dbReference type="ARBA" id="ARBA00022527"/>
    </source>
</evidence>
<evidence type="ECO:0000256" key="4">
    <source>
        <dbReference type="ARBA" id="ARBA00022741"/>
    </source>
</evidence>
<keyword evidence="13" id="KW-1185">Reference proteome</keyword>
<accession>A0ABR1P7Q0</accession>
<keyword evidence="4 9" id="KW-0547">Nucleotide-binding</keyword>
<dbReference type="Gene3D" id="1.10.510.10">
    <property type="entry name" value="Transferase(Phosphotransferase) domain 1"/>
    <property type="match status" value="1"/>
</dbReference>
<feature type="domain" description="Protein kinase" evidence="11">
    <location>
        <begin position="29"/>
        <end position="311"/>
    </location>
</feature>
<proteinExistence type="predicted"/>
<dbReference type="Proteomes" id="UP001430848">
    <property type="component" value="Unassembled WGS sequence"/>
</dbReference>
<dbReference type="Gene3D" id="3.30.200.20">
    <property type="entry name" value="Phosphorylase Kinase, domain 1"/>
    <property type="match status" value="1"/>
</dbReference>
<name>A0ABR1P7Q0_DIAER</name>
<gene>
    <name evidence="12" type="ORF">SLS63_006490</name>
</gene>
<dbReference type="PROSITE" id="PS00107">
    <property type="entry name" value="PROTEIN_KINASE_ATP"/>
    <property type="match status" value="1"/>
</dbReference>
<evidence type="ECO:0000313" key="12">
    <source>
        <dbReference type="EMBL" id="KAK7728629.1"/>
    </source>
</evidence>
<keyword evidence="3" id="KW-0808">Transferase</keyword>
<comment type="catalytic activity">
    <reaction evidence="8">
        <text>L-seryl-[protein] + ATP = O-phospho-L-seryl-[protein] + ADP + H(+)</text>
        <dbReference type="Rhea" id="RHEA:17989"/>
        <dbReference type="Rhea" id="RHEA-COMP:9863"/>
        <dbReference type="Rhea" id="RHEA-COMP:11604"/>
        <dbReference type="ChEBI" id="CHEBI:15378"/>
        <dbReference type="ChEBI" id="CHEBI:29999"/>
        <dbReference type="ChEBI" id="CHEBI:30616"/>
        <dbReference type="ChEBI" id="CHEBI:83421"/>
        <dbReference type="ChEBI" id="CHEBI:456216"/>
        <dbReference type="EC" id="2.7.11.1"/>
    </reaction>
</comment>
<dbReference type="InterPro" id="IPR011009">
    <property type="entry name" value="Kinase-like_dom_sf"/>
</dbReference>
<keyword evidence="6 9" id="KW-0067">ATP-binding</keyword>
<comment type="caution">
    <text evidence="12">The sequence shown here is derived from an EMBL/GenBank/DDBJ whole genome shotgun (WGS) entry which is preliminary data.</text>
</comment>
<evidence type="ECO:0000256" key="1">
    <source>
        <dbReference type="ARBA" id="ARBA00012513"/>
    </source>
</evidence>
<evidence type="ECO:0000256" key="8">
    <source>
        <dbReference type="ARBA" id="ARBA00048679"/>
    </source>
</evidence>
<evidence type="ECO:0000256" key="7">
    <source>
        <dbReference type="ARBA" id="ARBA00047899"/>
    </source>
</evidence>
<organism evidence="12 13">
    <name type="scientific">Diaporthe eres</name>
    <name type="common">Phomopsis oblonga</name>
    <dbReference type="NCBI Taxonomy" id="83184"/>
    <lineage>
        <taxon>Eukaryota</taxon>
        <taxon>Fungi</taxon>
        <taxon>Dikarya</taxon>
        <taxon>Ascomycota</taxon>
        <taxon>Pezizomycotina</taxon>
        <taxon>Sordariomycetes</taxon>
        <taxon>Sordariomycetidae</taxon>
        <taxon>Diaporthales</taxon>
        <taxon>Diaporthaceae</taxon>
        <taxon>Diaporthe</taxon>
        <taxon>Diaporthe eres species complex</taxon>
    </lineage>
</organism>
<dbReference type="EC" id="2.7.11.1" evidence="1"/>
<keyword evidence="2" id="KW-0723">Serine/threonine-protein kinase</keyword>
<dbReference type="SMART" id="SM00220">
    <property type="entry name" value="S_TKc"/>
    <property type="match status" value="1"/>
</dbReference>
<comment type="catalytic activity">
    <reaction evidence="7">
        <text>L-threonyl-[protein] + ATP = O-phospho-L-threonyl-[protein] + ADP + H(+)</text>
        <dbReference type="Rhea" id="RHEA:46608"/>
        <dbReference type="Rhea" id="RHEA-COMP:11060"/>
        <dbReference type="Rhea" id="RHEA-COMP:11605"/>
        <dbReference type="ChEBI" id="CHEBI:15378"/>
        <dbReference type="ChEBI" id="CHEBI:30013"/>
        <dbReference type="ChEBI" id="CHEBI:30616"/>
        <dbReference type="ChEBI" id="CHEBI:61977"/>
        <dbReference type="ChEBI" id="CHEBI:456216"/>
        <dbReference type="EC" id="2.7.11.1"/>
    </reaction>
</comment>
<dbReference type="PROSITE" id="PS50011">
    <property type="entry name" value="PROTEIN_KINASE_DOM"/>
    <property type="match status" value="1"/>
</dbReference>
<dbReference type="EMBL" id="JAKNSF020000032">
    <property type="protein sequence ID" value="KAK7728629.1"/>
    <property type="molecule type" value="Genomic_DNA"/>
</dbReference>
<evidence type="ECO:0000313" key="13">
    <source>
        <dbReference type="Proteomes" id="UP001430848"/>
    </source>
</evidence>
<evidence type="ECO:0000256" key="10">
    <source>
        <dbReference type="SAM" id="MobiDB-lite"/>
    </source>
</evidence>
<feature type="compositionally biased region" description="Pro residues" evidence="10">
    <location>
        <begin position="327"/>
        <end position="336"/>
    </location>
</feature>
<dbReference type="InterPro" id="IPR051334">
    <property type="entry name" value="SRPK"/>
</dbReference>
<evidence type="ECO:0000259" key="11">
    <source>
        <dbReference type="PROSITE" id="PS50011"/>
    </source>
</evidence>
<protein>
    <recommendedName>
        <fullName evidence="1">non-specific serine/threonine protein kinase</fullName>
        <ecNumber evidence="1">2.7.11.1</ecNumber>
    </recommendedName>
</protein>
<dbReference type="InterPro" id="IPR017441">
    <property type="entry name" value="Protein_kinase_ATP_BS"/>
</dbReference>
<feature type="binding site" evidence="9">
    <location>
        <position position="58"/>
    </location>
    <ligand>
        <name>ATP</name>
        <dbReference type="ChEBI" id="CHEBI:30616"/>
    </ligand>
</feature>
<dbReference type="InterPro" id="IPR000719">
    <property type="entry name" value="Prot_kinase_dom"/>
</dbReference>
<evidence type="ECO:0000256" key="6">
    <source>
        <dbReference type="ARBA" id="ARBA00022840"/>
    </source>
</evidence>